<dbReference type="SFLD" id="SFLDS00029">
    <property type="entry name" value="Radical_SAM"/>
    <property type="match status" value="1"/>
</dbReference>
<dbReference type="EMBL" id="WPIN01000025">
    <property type="protein sequence ID" value="MVM35682.1"/>
    <property type="molecule type" value="Genomic_DNA"/>
</dbReference>
<evidence type="ECO:0000256" key="5">
    <source>
        <dbReference type="ARBA" id="ARBA00023014"/>
    </source>
</evidence>
<dbReference type="CDD" id="cd01335">
    <property type="entry name" value="Radical_SAM"/>
    <property type="match status" value="1"/>
</dbReference>
<dbReference type="InterPro" id="IPR058240">
    <property type="entry name" value="rSAM_sf"/>
</dbReference>
<dbReference type="RefSeq" id="WP_157590484.1">
    <property type="nucleotide sequence ID" value="NZ_WPIN01000025.1"/>
</dbReference>
<organism evidence="6 7">
    <name type="scientific">Spirosoma arboris</name>
    <dbReference type="NCBI Taxonomy" id="2682092"/>
    <lineage>
        <taxon>Bacteria</taxon>
        <taxon>Pseudomonadati</taxon>
        <taxon>Bacteroidota</taxon>
        <taxon>Cytophagia</taxon>
        <taxon>Cytophagales</taxon>
        <taxon>Cytophagaceae</taxon>
        <taxon>Spirosoma</taxon>
    </lineage>
</organism>
<dbReference type="AlphaFoldDB" id="A0A7K1SPD9"/>
<keyword evidence="7" id="KW-1185">Reference proteome</keyword>
<accession>A0A7K1SPD9</accession>
<evidence type="ECO:0000256" key="1">
    <source>
        <dbReference type="ARBA" id="ARBA00001966"/>
    </source>
</evidence>
<keyword evidence="3" id="KW-0479">Metal-binding</keyword>
<keyword evidence="4" id="KW-0408">Iron</keyword>
<dbReference type="InterPro" id="IPR013785">
    <property type="entry name" value="Aldolase_TIM"/>
</dbReference>
<keyword evidence="2" id="KW-0949">S-adenosyl-L-methionine</keyword>
<protein>
    <recommendedName>
        <fullName evidence="8">Radical SAM protein</fullName>
    </recommendedName>
</protein>
<dbReference type="GO" id="GO:0051536">
    <property type="term" value="F:iron-sulfur cluster binding"/>
    <property type="evidence" value="ECO:0007669"/>
    <property type="project" value="UniProtKB-KW"/>
</dbReference>
<keyword evidence="5" id="KW-0411">Iron-sulfur</keyword>
<reference evidence="6 7" key="1">
    <citation type="submission" date="2019-12" db="EMBL/GenBank/DDBJ databases">
        <title>Spirosoma sp. HMF4905 genome sequencing and assembly.</title>
        <authorList>
            <person name="Kang H."/>
            <person name="Cha I."/>
            <person name="Kim H."/>
            <person name="Joh K."/>
        </authorList>
    </citation>
    <scope>NUCLEOTIDE SEQUENCE [LARGE SCALE GENOMIC DNA]</scope>
    <source>
        <strain evidence="6 7">HMF4905</strain>
    </source>
</reference>
<evidence type="ECO:0000313" key="7">
    <source>
        <dbReference type="Proteomes" id="UP000436006"/>
    </source>
</evidence>
<evidence type="ECO:0000256" key="4">
    <source>
        <dbReference type="ARBA" id="ARBA00023004"/>
    </source>
</evidence>
<dbReference type="Proteomes" id="UP000436006">
    <property type="component" value="Unassembled WGS sequence"/>
</dbReference>
<evidence type="ECO:0000256" key="2">
    <source>
        <dbReference type="ARBA" id="ARBA00022691"/>
    </source>
</evidence>
<evidence type="ECO:0008006" key="8">
    <source>
        <dbReference type="Google" id="ProtNLM"/>
    </source>
</evidence>
<sequence length="335" mass="38932">METKYIDTEKFSQKLRSKGIDLDSKKILMSNFKETKQNKDLTLPSNCNGFGRIHHFKSKGMNGFPLNPLPIVPAEKYLQRPLGEVVKVQVFQNAICSWRCWYCYVDFSLLSGDPKHSSFMTADELIDLYLKEEERCLIIDLSGGQPDLVPELSLWFADALHKRGMSRDIFLWSDDNLSNDYLWRYLSKEELHRLASYQNYSRVGCFKGFDKKSFSFNTKAEPELFHTQFQLMNRLIKEGFDVYGYITLTSPDDSNLKNKIADLIDIIQNSVHPLFPLRTVPLQIFKFTPTASRMNSEHERSIEIQKEAVLAWNEEISKRYSVTVSTKKIVDHIIN</sequence>
<comment type="cofactor">
    <cofactor evidence="1">
        <name>[4Fe-4S] cluster</name>
        <dbReference type="ChEBI" id="CHEBI:49883"/>
    </cofactor>
</comment>
<evidence type="ECO:0000256" key="3">
    <source>
        <dbReference type="ARBA" id="ARBA00022723"/>
    </source>
</evidence>
<comment type="caution">
    <text evidence="6">The sequence shown here is derived from an EMBL/GenBank/DDBJ whole genome shotgun (WGS) entry which is preliminary data.</text>
</comment>
<dbReference type="SUPFAM" id="SSF102114">
    <property type="entry name" value="Radical SAM enzymes"/>
    <property type="match status" value="1"/>
</dbReference>
<gene>
    <name evidence="6" type="ORF">GO755_37050</name>
</gene>
<proteinExistence type="predicted"/>
<dbReference type="GO" id="GO:0003824">
    <property type="term" value="F:catalytic activity"/>
    <property type="evidence" value="ECO:0007669"/>
    <property type="project" value="InterPro"/>
</dbReference>
<dbReference type="GO" id="GO:0046872">
    <property type="term" value="F:metal ion binding"/>
    <property type="evidence" value="ECO:0007669"/>
    <property type="project" value="UniProtKB-KW"/>
</dbReference>
<dbReference type="InterPro" id="IPR007197">
    <property type="entry name" value="rSAM"/>
</dbReference>
<dbReference type="Gene3D" id="3.20.20.70">
    <property type="entry name" value="Aldolase class I"/>
    <property type="match status" value="1"/>
</dbReference>
<name>A0A7K1SPD9_9BACT</name>
<evidence type="ECO:0000313" key="6">
    <source>
        <dbReference type="EMBL" id="MVM35682.1"/>
    </source>
</evidence>